<organism evidence="1 2">
    <name type="scientific">Pieris rapae granulovirus Wuhan</name>
    <dbReference type="NCBI Taxonomy" id="2848030"/>
    <lineage>
        <taxon>Viruses</taxon>
        <taxon>Viruses incertae sedis</taxon>
        <taxon>Naldaviricetes</taxon>
        <taxon>Lefavirales</taxon>
        <taxon>Baculoviridae</taxon>
        <taxon>Betabaculovirus</taxon>
        <taxon>Betabaculovirus arrapae</taxon>
    </lineage>
</organism>
<sequence length="104" mass="12331">MIKFSKQQFEGKRLAIIVTENELQVHFKLVELLRLLFNMCDHGYIHEMYLRVFDEFPNTNYVTMGGLMALADLSPKRLLAQRLQYWALELSWCVRTTNFSTLNK</sequence>
<dbReference type="Proteomes" id="UP000202544">
    <property type="component" value="Segment"/>
</dbReference>
<name>D2J4S3_9BBAC</name>
<reference evidence="1 2" key="2">
    <citation type="journal article" date="2012" name="J. Virol.">
        <title>The Genome of Pieris rapae Granulovirus.</title>
        <authorList>
            <person name="Zhang B.Q."/>
            <person name="Cheng R.L."/>
            <person name="Wang X.F."/>
            <person name="Zhang C.X."/>
        </authorList>
    </citation>
    <scope>NUCLEOTIDE SEQUENCE [LARGE SCALE GENOMIC DNA]</scope>
    <source>
        <strain evidence="1">Wuhan</strain>
    </source>
</reference>
<dbReference type="GeneID" id="11107113"/>
<accession>D2J4S3</accession>
<protein>
    <submittedName>
        <fullName evidence="1">PrGVORF106</fullName>
    </submittedName>
</protein>
<dbReference type="OrthoDB" id="23381at10239"/>
<dbReference type="KEGG" id="vg:11107113"/>
<proteinExistence type="predicted"/>
<evidence type="ECO:0000313" key="1">
    <source>
        <dbReference type="EMBL" id="ACZ63592.1"/>
    </source>
</evidence>
<keyword evidence="2" id="KW-1185">Reference proteome</keyword>
<dbReference type="EMBL" id="GQ884143">
    <property type="protein sequence ID" value="ACZ63592.1"/>
    <property type="molecule type" value="Genomic_DNA"/>
</dbReference>
<evidence type="ECO:0000313" key="2">
    <source>
        <dbReference type="Proteomes" id="UP000202544"/>
    </source>
</evidence>
<dbReference type="RefSeq" id="YP_003429430.1">
    <property type="nucleotide sequence ID" value="NC_013797.1"/>
</dbReference>
<reference evidence="1 2" key="1">
    <citation type="journal article" date="2011" name="J. Proteome Res.">
        <title>ODV-associated proteins of the Pieris rapae granulovirus.</title>
        <authorList>
            <person name="Wang X.F."/>
            <person name="Zhang B.Q."/>
            <person name="Xu H.J."/>
            <person name="Cui Y.J."/>
            <person name="Xu Y.P."/>
            <person name="Zhang M.J."/>
            <person name="Han Y.S."/>
            <person name="Lee Y.S."/>
            <person name="Bao Y.Y."/>
            <person name="Zhang C.X."/>
        </authorList>
    </citation>
    <scope>NUCLEOTIDE SEQUENCE [LARGE SCALE GENOMIC DNA]</scope>
    <source>
        <strain evidence="1">Wuhan</strain>
    </source>
</reference>